<gene>
    <name evidence="2" type="ORF">LIQ10_20825</name>
</gene>
<feature type="non-terminal residue" evidence="2">
    <location>
        <position position="77"/>
    </location>
</feature>
<comment type="caution">
    <text evidence="2">The sequence shown here is derived from an EMBL/GenBank/DDBJ whole genome shotgun (WGS) entry which is preliminary data.</text>
</comment>
<feature type="compositionally biased region" description="Pro residues" evidence="1">
    <location>
        <begin position="64"/>
        <end position="77"/>
    </location>
</feature>
<dbReference type="EMBL" id="JAJBNC010000421">
    <property type="protein sequence ID" value="MCB5496129.1"/>
    <property type="molecule type" value="Genomic_DNA"/>
</dbReference>
<evidence type="ECO:0000313" key="2">
    <source>
        <dbReference type="EMBL" id="MCB5496129.1"/>
    </source>
</evidence>
<sequence length="77" mass="8574">EAKATLVIQQEEQKTLKTKYTALLEEQNKSIASTQNTIYDYGEMTETLDAAIKKFNEEAYETPTPTPPPPKPDNGGN</sequence>
<proteinExistence type="predicted"/>
<feature type="non-terminal residue" evidence="2">
    <location>
        <position position="1"/>
    </location>
</feature>
<dbReference type="RefSeq" id="WP_226973617.1">
    <property type="nucleotide sequence ID" value="NZ_JAJBNC010000421.1"/>
</dbReference>
<evidence type="ECO:0000256" key="1">
    <source>
        <dbReference type="SAM" id="MobiDB-lite"/>
    </source>
</evidence>
<protein>
    <submittedName>
        <fullName evidence="2">Uncharacterized protein</fullName>
    </submittedName>
</protein>
<reference evidence="2" key="1">
    <citation type="submission" date="2021-10" db="EMBL/GenBank/DDBJ databases">
        <title>Collection of gut derived symbiotic bacterial strains cultured from healthy donors.</title>
        <authorList>
            <person name="Lin H."/>
            <person name="Littmann E."/>
            <person name="Claire K."/>
            <person name="Pamer E."/>
        </authorList>
    </citation>
    <scope>NUCLEOTIDE SEQUENCE</scope>
    <source>
        <strain evidence="2">MSK.23.4</strain>
    </source>
</reference>
<organism evidence="2 3">
    <name type="scientific">Mediterraneibacter gnavus</name>
    <name type="common">Ruminococcus gnavus</name>
    <dbReference type="NCBI Taxonomy" id="33038"/>
    <lineage>
        <taxon>Bacteria</taxon>
        <taxon>Bacillati</taxon>
        <taxon>Bacillota</taxon>
        <taxon>Clostridia</taxon>
        <taxon>Lachnospirales</taxon>
        <taxon>Lachnospiraceae</taxon>
        <taxon>Mediterraneibacter</taxon>
    </lineage>
</organism>
<dbReference type="AlphaFoldDB" id="A0AAJ1EQU7"/>
<accession>A0AAJ1EQU7</accession>
<dbReference type="Proteomes" id="UP001297422">
    <property type="component" value="Unassembled WGS sequence"/>
</dbReference>
<name>A0AAJ1EQU7_MEDGN</name>
<feature type="region of interest" description="Disordered" evidence="1">
    <location>
        <begin position="56"/>
        <end position="77"/>
    </location>
</feature>
<evidence type="ECO:0000313" key="3">
    <source>
        <dbReference type="Proteomes" id="UP001297422"/>
    </source>
</evidence>